<evidence type="ECO:0000313" key="2">
    <source>
        <dbReference type="Proteomes" id="UP001322664"/>
    </source>
</evidence>
<dbReference type="RefSeq" id="WP_319837330.1">
    <property type="nucleotide sequence ID" value="NZ_CP137624.1"/>
</dbReference>
<accession>A0ABZ0RYS4</accession>
<protein>
    <recommendedName>
        <fullName evidence="3">Glycosyl hydrolase lipoprotein</fullName>
    </recommendedName>
</protein>
<sequence>MKRIMKGFLIFSILVLIGCEQEKIVEQMPPLSPTEQFVLEQLINKNGLLQTDMQQQKKVFLSESVGLWLTYLLEKEDRERFQEQVDVLKQYFITDDLIVWRMDGDKKATVNAFIDDLRIIHVLLEAGERWNTAQYISLAKELGKQLTKYGMLDGIFVDFVDIYSKDKATTIMLSYILPNALQKMVQYDVITNEQMAQQIYIVQNAQPTKEGFYPKSYDILAKEYTYDTELHMIDQLYTALNKLQLGESTDMFTQWLLKLYERDGQLYGRYEASTNLPAVPFESPAVYALATSYMLALGNKEMANQFFQRMHALRNDELLGYIDTKTKATHIFDNLLPLMTEREMEDANNDKRN</sequence>
<dbReference type="PROSITE" id="PS51257">
    <property type="entry name" value="PROKAR_LIPOPROTEIN"/>
    <property type="match status" value="1"/>
</dbReference>
<organism evidence="1 2">
    <name type="scientific">Lysinibacillus louembei</name>
    <dbReference type="NCBI Taxonomy" id="1470088"/>
    <lineage>
        <taxon>Bacteria</taxon>
        <taxon>Bacillati</taxon>
        <taxon>Bacillota</taxon>
        <taxon>Bacilli</taxon>
        <taxon>Bacillales</taxon>
        <taxon>Bacillaceae</taxon>
        <taxon>Lysinibacillus</taxon>
    </lineage>
</organism>
<proteinExistence type="predicted"/>
<name>A0ABZ0RYS4_9BACI</name>
<evidence type="ECO:0000313" key="1">
    <source>
        <dbReference type="EMBL" id="WPK12625.1"/>
    </source>
</evidence>
<dbReference type="Gene3D" id="1.50.10.10">
    <property type="match status" value="1"/>
</dbReference>
<reference evidence="1 2" key="1">
    <citation type="submission" date="2023-09" db="EMBL/GenBank/DDBJ databases">
        <authorList>
            <person name="Page C.A."/>
            <person name="Perez-Diaz I.M."/>
        </authorList>
    </citation>
    <scope>NUCLEOTIDE SEQUENCE [LARGE SCALE GENOMIC DNA]</scope>
    <source>
        <strain evidence="1 2">Ll15</strain>
    </source>
</reference>
<evidence type="ECO:0008006" key="3">
    <source>
        <dbReference type="Google" id="ProtNLM"/>
    </source>
</evidence>
<dbReference type="EMBL" id="CP137624">
    <property type="protein sequence ID" value="WPK12625.1"/>
    <property type="molecule type" value="Genomic_DNA"/>
</dbReference>
<gene>
    <name evidence="1" type="ORF">R6U77_02695</name>
</gene>
<dbReference type="SUPFAM" id="SSF48208">
    <property type="entry name" value="Six-hairpin glycosidases"/>
    <property type="match status" value="1"/>
</dbReference>
<keyword evidence="2" id="KW-1185">Reference proteome</keyword>
<dbReference type="Proteomes" id="UP001322664">
    <property type="component" value="Chromosome"/>
</dbReference>
<dbReference type="InterPro" id="IPR008928">
    <property type="entry name" value="6-hairpin_glycosidase_sf"/>
</dbReference>
<dbReference type="InterPro" id="IPR012341">
    <property type="entry name" value="6hp_glycosidase-like_sf"/>
</dbReference>